<dbReference type="InterPro" id="IPR032710">
    <property type="entry name" value="NTF2-like_dom_sf"/>
</dbReference>
<gene>
    <name evidence="2" type="ORF">GCM10009807_11960</name>
</gene>
<evidence type="ECO:0000259" key="1">
    <source>
        <dbReference type="Pfam" id="PF12680"/>
    </source>
</evidence>
<dbReference type="Proteomes" id="UP001500596">
    <property type="component" value="Unassembled WGS sequence"/>
</dbReference>
<reference evidence="2 3" key="1">
    <citation type="journal article" date="2019" name="Int. J. Syst. Evol. Microbiol.">
        <title>The Global Catalogue of Microorganisms (GCM) 10K type strain sequencing project: providing services to taxonomists for standard genome sequencing and annotation.</title>
        <authorList>
            <consortium name="The Broad Institute Genomics Platform"/>
            <consortium name="The Broad Institute Genome Sequencing Center for Infectious Disease"/>
            <person name="Wu L."/>
            <person name="Ma J."/>
        </authorList>
    </citation>
    <scope>NUCLEOTIDE SEQUENCE [LARGE SCALE GENOMIC DNA]</scope>
    <source>
        <strain evidence="2 3">JCM 15575</strain>
    </source>
</reference>
<name>A0ABN2GDD8_9MICO</name>
<dbReference type="Pfam" id="PF12680">
    <property type="entry name" value="SnoaL_2"/>
    <property type="match status" value="1"/>
</dbReference>
<dbReference type="SUPFAM" id="SSF54427">
    <property type="entry name" value="NTF2-like"/>
    <property type="match status" value="1"/>
</dbReference>
<evidence type="ECO:0000313" key="3">
    <source>
        <dbReference type="Proteomes" id="UP001500596"/>
    </source>
</evidence>
<dbReference type="Gene3D" id="3.10.450.50">
    <property type="match status" value="1"/>
</dbReference>
<comment type="caution">
    <text evidence="2">The sequence shown here is derived from an EMBL/GenBank/DDBJ whole genome shotgun (WGS) entry which is preliminary data.</text>
</comment>
<protein>
    <recommendedName>
        <fullName evidence="1">SnoaL-like domain-containing protein</fullName>
    </recommendedName>
</protein>
<keyword evidence="3" id="KW-1185">Reference proteome</keyword>
<dbReference type="EMBL" id="BAAAPK010000001">
    <property type="protein sequence ID" value="GAA1669438.1"/>
    <property type="molecule type" value="Genomic_DNA"/>
</dbReference>
<feature type="domain" description="SnoaL-like" evidence="1">
    <location>
        <begin position="7"/>
        <end position="106"/>
    </location>
</feature>
<sequence>MTTDQLVASYLKALEASDLDGVLALFAPSGTVHSPLYGTLPATEFYPRLFEDTAESKLTLRATMVGTAEGRTVVSFWFNFDWVLSNGEPAPFAVVDVAELTEHGLIDNLHIVYDTAPLRDSFNNLRKKS</sequence>
<dbReference type="InterPro" id="IPR037401">
    <property type="entry name" value="SnoaL-like"/>
</dbReference>
<evidence type="ECO:0000313" key="2">
    <source>
        <dbReference type="EMBL" id="GAA1669438.1"/>
    </source>
</evidence>
<accession>A0ABN2GDD8</accession>
<organism evidence="2 3">
    <name type="scientific">Microbacterium lacus</name>
    <dbReference type="NCBI Taxonomy" id="415217"/>
    <lineage>
        <taxon>Bacteria</taxon>
        <taxon>Bacillati</taxon>
        <taxon>Actinomycetota</taxon>
        <taxon>Actinomycetes</taxon>
        <taxon>Micrococcales</taxon>
        <taxon>Microbacteriaceae</taxon>
        <taxon>Microbacterium</taxon>
    </lineage>
</organism>
<dbReference type="RefSeq" id="WP_344052607.1">
    <property type="nucleotide sequence ID" value="NZ_BAAAPK010000001.1"/>
</dbReference>
<proteinExistence type="predicted"/>